<dbReference type="EMBL" id="CP073910">
    <property type="protein sequence ID" value="QUT06073.1"/>
    <property type="molecule type" value="Genomic_DNA"/>
</dbReference>
<proteinExistence type="predicted"/>
<keyword evidence="1" id="KW-0812">Transmembrane</keyword>
<keyword evidence="1" id="KW-0472">Membrane</keyword>
<evidence type="ECO:0000256" key="1">
    <source>
        <dbReference type="SAM" id="Phobius"/>
    </source>
</evidence>
<organism evidence="2 3">
    <name type="scientific">Sphingobium phenoxybenzoativorans</name>
    <dbReference type="NCBI Taxonomy" id="1592790"/>
    <lineage>
        <taxon>Bacteria</taxon>
        <taxon>Pseudomonadati</taxon>
        <taxon>Pseudomonadota</taxon>
        <taxon>Alphaproteobacteria</taxon>
        <taxon>Sphingomonadales</taxon>
        <taxon>Sphingomonadaceae</taxon>
        <taxon>Sphingobium</taxon>
    </lineage>
</organism>
<evidence type="ECO:0000313" key="2">
    <source>
        <dbReference type="EMBL" id="QUT06073.1"/>
    </source>
</evidence>
<accession>A0A975Q250</accession>
<gene>
    <name evidence="2" type="ORF">KFK14_00795</name>
</gene>
<protein>
    <submittedName>
        <fullName evidence="2">DUF2474 family protein</fullName>
    </submittedName>
</protein>
<reference evidence="2" key="1">
    <citation type="submission" date="2021-04" db="EMBL/GenBank/DDBJ databases">
        <title>Isolation of p-tert-butylphenol degrading bacteria Sphingobium phenoxybenzoativorans Tas13 from active sludge.</title>
        <authorList>
            <person name="Li Y."/>
        </authorList>
    </citation>
    <scope>NUCLEOTIDE SEQUENCE</scope>
    <source>
        <strain evidence="2">Tas13</strain>
    </source>
</reference>
<keyword evidence="3" id="KW-1185">Reference proteome</keyword>
<dbReference type="RefSeq" id="WP_212609529.1">
    <property type="nucleotide sequence ID" value="NZ_CP073910.1"/>
</dbReference>
<feature type="transmembrane region" description="Helical" evidence="1">
    <location>
        <begin position="12"/>
        <end position="33"/>
    </location>
</feature>
<sequence length="34" mass="3891">MRLWLSRCGWFVGIWAGSVLALALVGGVIRWFLR</sequence>
<dbReference type="KEGG" id="spph:KFK14_00795"/>
<dbReference type="InterPro" id="IPR018895">
    <property type="entry name" value="DUF2474"/>
</dbReference>
<keyword evidence="1" id="KW-1133">Transmembrane helix</keyword>
<dbReference type="Pfam" id="PF10617">
    <property type="entry name" value="DUF2474"/>
    <property type="match status" value="1"/>
</dbReference>
<dbReference type="Proteomes" id="UP000681425">
    <property type="component" value="Chromosome"/>
</dbReference>
<name>A0A975Q250_9SPHN</name>
<dbReference type="AlphaFoldDB" id="A0A975Q250"/>
<evidence type="ECO:0000313" key="3">
    <source>
        <dbReference type="Proteomes" id="UP000681425"/>
    </source>
</evidence>